<dbReference type="AlphaFoldDB" id="A0A5B8VWL1"/>
<evidence type="ECO:0000256" key="2">
    <source>
        <dbReference type="SAM" id="Phobius"/>
    </source>
</evidence>
<feature type="region of interest" description="Disordered" evidence="1">
    <location>
        <begin position="135"/>
        <end position="164"/>
    </location>
</feature>
<dbReference type="KEGG" id="mgk:FSB76_01195"/>
<sequence length="296" mass="33592">MKNLKMSESEYKELVLAEYDRQMKNEPSLSALLVPTPAKIKSLVIMICEQGSKLSTGDEKILESFVGKKDNAAGYRKAFSTGKADPFRPLVNLFDDRSIKTNIRNIDLLALLIGFKPRPYHPSLPATITFDPPIKPAPPEIVTDEPPGNPDPSENPVEPGEEPTKGKSYKFLWIIAAVIIAGMSWYLISKKMEKHYTGKEGCMIWDDDHYEPIECKDRSSDAPHYPINQELVDHFKRISEPKKTLTYQSVGKVWYSNYKGSVQFYTDSGPNPLDTNLRVLPMTTHIFEKYVLHIKN</sequence>
<feature type="transmembrane region" description="Helical" evidence="2">
    <location>
        <begin position="171"/>
        <end position="188"/>
    </location>
</feature>
<reference evidence="3 4" key="1">
    <citation type="journal article" date="2013" name="J. Microbiol.">
        <title>Mucilaginibacter ginsenosidivorax sp. nov., with ginsenoside converting activity isolated from sediment.</title>
        <authorList>
            <person name="Kim J.K."/>
            <person name="Choi T.E."/>
            <person name="Liu Q.M."/>
            <person name="Park H.Y."/>
            <person name="Yi T.H."/>
            <person name="Yoon M.H."/>
            <person name="Kim S.C."/>
            <person name="Im W.T."/>
        </authorList>
    </citation>
    <scope>NUCLEOTIDE SEQUENCE [LARGE SCALE GENOMIC DNA]</scope>
    <source>
        <strain evidence="3 4">KHI28</strain>
    </source>
</reference>
<name>A0A5B8VWL1_9SPHI</name>
<evidence type="ECO:0000313" key="4">
    <source>
        <dbReference type="Proteomes" id="UP000321362"/>
    </source>
</evidence>
<proteinExistence type="predicted"/>
<accession>A0A5B8VWL1</accession>
<organism evidence="3 4">
    <name type="scientific">Mucilaginibacter ginsenosidivorax</name>
    <dbReference type="NCBI Taxonomy" id="862126"/>
    <lineage>
        <taxon>Bacteria</taxon>
        <taxon>Pseudomonadati</taxon>
        <taxon>Bacteroidota</taxon>
        <taxon>Sphingobacteriia</taxon>
        <taxon>Sphingobacteriales</taxon>
        <taxon>Sphingobacteriaceae</taxon>
        <taxon>Mucilaginibacter</taxon>
    </lineage>
</organism>
<gene>
    <name evidence="3" type="ORF">FSB76_01195</name>
</gene>
<keyword evidence="4" id="KW-1185">Reference proteome</keyword>
<dbReference type="Proteomes" id="UP000321362">
    <property type="component" value="Chromosome"/>
</dbReference>
<evidence type="ECO:0000256" key="1">
    <source>
        <dbReference type="SAM" id="MobiDB-lite"/>
    </source>
</evidence>
<keyword evidence="2" id="KW-0812">Transmembrane</keyword>
<dbReference type="RefSeq" id="WP_147051787.1">
    <property type="nucleotide sequence ID" value="NZ_CP042437.1"/>
</dbReference>
<protein>
    <submittedName>
        <fullName evidence="3">Uncharacterized protein</fullName>
    </submittedName>
</protein>
<dbReference type="EMBL" id="CP042437">
    <property type="protein sequence ID" value="QEC74628.1"/>
    <property type="molecule type" value="Genomic_DNA"/>
</dbReference>
<dbReference type="OrthoDB" id="1340494at2"/>
<evidence type="ECO:0000313" key="3">
    <source>
        <dbReference type="EMBL" id="QEC74628.1"/>
    </source>
</evidence>
<keyword evidence="2" id="KW-1133">Transmembrane helix</keyword>
<keyword evidence="2" id="KW-0472">Membrane</keyword>